<sequence>MLGGPMDPWPWVQQNQPSELHPEAPPAVRLPVWPRQPSENQTSCLSHCPLPFCHSSLCCSSAMPGGSTRNVPSKRSDELSTLHT</sequence>
<feature type="region of interest" description="Disordered" evidence="1">
    <location>
        <begin position="63"/>
        <end position="84"/>
    </location>
</feature>
<protein>
    <submittedName>
        <fullName evidence="2">Macaca fascicularis brain cDNA clone: QtrA-18551, similar to human protein tyrosine phosphatase, receptor type, E (PTPRE),transcript variant 1, mRNA, RefSeq: NM_006504.3</fullName>
    </submittedName>
</protein>
<accession>I7GPM8</accession>
<name>I7GPM8_MACFA</name>
<organism evidence="2">
    <name type="scientific">Macaca fascicularis</name>
    <name type="common">Crab-eating macaque</name>
    <name type="synonym">Cynomolgus monkey</name>
    <dbReference type="NCBI Taxonomy" id="9541"/>
    <lineage>
        <taxon>Eukaryota</taxon>
        <taxon>Metazoa</taxon>
        <taxon>Chordata</taxon>
        <taxon>Craniata</taxon>
        <taxon>Vertebrata</taxon>
        <taxon>Euteleostomi</taxon>
        <taxon>Mammalia</taxon>
        <taxon>Eutheria</taxon>
        <taxon>Euarchontoglires</taxon>
        <taxon>Primates</taxon>
        <taxon>Haplorrhini</taxon>
        <taxon>Catarrhini</taxon>
        <taxon>Cercopithecidae</taxon>
        <taxon>Cercopithecinae</taxon>
        <taxon>Macaca</taxon>
    </lineage>
</organism>
<keyword evidence="2" id="KW-0675">Receptor</keyword>
<evidence type="ECO:0000313" key="2">
    <source>
        <dbReference type="EMBL" id="BAE91728.1"/>
    </source>
</evidence>
<dbReference type="AlphaFoldDB" id="I7GPM8"/>
<proteinExistence type="evidence at transcript level"/>
<reference evidence="2" key="1">
    <citation type="journal article" date="2007" name="PLoS Biol.">
        <title>Rate of evolution in brain-expressed genes in humans and other primates.</title>
        <authorList>
            <person name="Wang H.-Y."/>
            <person name="Chien H.-C."/>
            <person name="Osada N."/>
            <person name="Hashimoto K."/>
            <person name="Sugano S."/>
            <person name="Gojobori T."/>
            <person name="Chou C.-K."/>
            <person name="Tsai S.-F."/>
            <person name="Wu C.-I."/>
            <person name="Shen C.-K.J."/>
        </authorList>
    </citation>
    <scope>NUCLEOTIDE SEQUENCE</scope>
</reference>
<evidence type="ECO:0000256" key="1">
    <source>
        <dbReference type="SAM" id="MobiDB-lite"/>
    </source>
</evidence>
<feature type="region of interest" description="Disordered" evidence="1">
    <location>
        <begin position="1"/>
        <end position="36"/>
    </location>
</feature>
<dbReference type="EMBL" id="AB174666">
    <property type="protein sequence ID" value="BAE91728.1"/>
    <property type="molecule type" value="mRNA"/>
</dbReference>
<feature type="compositionally biased region" description="Basic and acidic residues" evidence="1">
    <location>
        <begin position="74"/>
        <end position="84"/>
    </location>
</feature>